<dbReference type="Gene3D" id="1.10.510.10">
    <property type="entry name" value="Transferase(Phosphotransferase) domain 1"/>
    <property type="match status" value="1"/>
</dbReference>
<keyword evidence="3" id="KW-0808">Transferase</keyword>
<dbReference type="GO" id="GO:0004674">
    <property type="term" value="F:protein serine/threonine kinase activity"/>
    <property type="evidence" value="ECO:0007669"/>
    <property type="project" value="UniProtKB-KW"/>
</dbReference>
<dbReference type="EC" id="2.7.11.1" evidence="1"/>
<evidence type="ECO:0000256" key="4">
    <source>
        <dbReference type="ARBA" id="ARBA00022741"/>
    </source>
</evidence>
<keyword evidence="4 7" id="KW-0547">Nucleotide-binding</keyword>
<feature type="transmembrane region" description="Helical" evidence="8">
    <location>
        <begin position="424"/>
        <end position="443"/>
    </location>
</feature>
<keyword evidence="6 7" id="KW-0067">ATP-binding</keyword>
<feature type="transmembrane region" description="Helical" evidence="8">
    <location>
        <begin position="353"/>
        <end position="373"/>
    </location>
</feature>
<evidence type="ECO:0000259" key="9">
    <source>
        <dbReference type="PROSITE" id="PS50011"/>
    </source>
</evidence>
<dbReference type="PANTHER" id="PTHR43289">
    <property type="entry name" value="MITOGEN-ACTIVATED PROTEIN KINASE KINASE KINASE 20-RELATED"/>
    <property type="match status" value="1"/>
</dbReference>
<dbReference type="Pfam" id="PF00069">
    <property type="entry name" value="Pkinase"/>
    <property type="match status" value="1"/>
</dbReference>
<accession>A0A8E0T8N7</accession>
<dbReference type="InterPro" id="IPR017441">
    <property type="entry name" value="Protein_kinase_ATP_BS"/>
</dbReference>
<comment type="caution">
    <text evidence="10">The sequence shown here is derived from an EMBL/GenBank/DDBJ whole genome shotgun (WGS) entry which is preliminary data.</text>
</comment>
<keyword evidence="8" id="KW-0812">Transmembrane</keyword>
<dbReference type="InterPro" id="IPR011009">
    <property type="entry name" value="Kinase-like_dom_sf"/>
</dbReference>
<dbReference type="PROSITE" id="PS00108">
    <property type="entry name" value="PROTEIN_KINASE_ST"/>
    <property type="match status" value="1"/>
</dbReference>
<feature type="domain" description="Protein kinase" evidence="9">
    <location>
        <begin position="16"/>
        <end position="277"/>
    </location>
</feature>
<dbReference type="PROSITE" id="PS00107">
    <property type="entry name" value="PROTEIN_KINASE_ATP"/>
    <property type="match status" value="1"/>
</dbReference>
<feature type="transmembrane region" description="Helical" evidence="8">
    <location>
        <begin position="302"/>
        <end position="326"/>
    </location>
</feature>
<dbReference type="SMART" id="SM00220">
    <property type="entry name" value="S_TKc"/>
    <property type="match status" value="1"/>
</dbReference>
<keyword evidence="8" id="KW-0472">Membrane</keyword>
<gene>
    <name evidence="10" type="ORF">FH608_023960</name>
</gene>
<keyword evidence="11" id="KW-1185">Reference proteome</keyword>
<dbReference type="InterPro" id="IPR000719">
    <property type="entry name" value="Prot_kinase_dom"/>
</dbReference>
<feature type="binding site" evidence="7">
    <location>
        <position position="45"/>
    </location>
    <ligand>
        <name>ATP</name>
        <dbReference type="ChEBI" id="CHEBI:30616"/>
    </ligand>
</feature>
<organism evidence="10 11">
    <name type="scientific">Nonomuraea phyllanthi</name>
    <dbReference type="NCBI Taxonomy" id="2219224"/>
    <lineage>
        <taxon>Bacteria</taxon>
        <taxon>Bacillati</taxon>
        <taxon>Actinomycetota</taxon>
        <taxon>Actinomycetes</taxon>
        <taxon>Streptosporangiales</taxon>
        <taxon>Streptosporangiaceae</taxon>
        <taxon>Nonomuraea</taxon>
    </lineage>
</organism>
<evidence type="ECO:0000256" key="3">
    <source>
        <dbReference type="ARBA" id="ARBA00022679"/>
    </source>
</evidence>
<evidence type="ECO:0000256" key="5">
    <source>
        <dbReference type="ARBA" id="ARBA00022777"/>
    </source>
</evidence>
<dbReference type="EMBL" id="VDLX02000009">
    <property type="protein sequence ID" value="KAB8192562.1"/>
    <property type="molecule type" value="Genomic_DNA"/>
</dbReference>
<sequence>MAMTSAQPGYRVGGRYRLISVLGSGGFGRVWRAHDQVLDVEVAIKELQLLPGMSQAEQDKRLERTAREARNAVRLRAHENVVAIHDVVTDGLPWIVMELIDGRSLHEHLDMQGPLPVERATQLAAGLLAALGAAHRAGIVHRDIKPANVMLSTDGKVLLTDFGIAVHTTDTTLTTTGMLIGSPEYMAPERLRGIDGLPASDLFSLGVTLYHAVEGVSPFRRNAQPAALTAVLLEEPPPPRQAGRLGPLIIRLLDKEPHNRPTVEQALAMLGEQQPSRIPVPNSTKILPPGEVPVQGWQRKGIAVMMAIIFTLGVIGLMNTMGILGLTDVGEPWKYLRGIVVQHQTGVDDVWEVALGVVPITDITLAGLLCAQVARYIAPIAGKTVAIIGGTVGFLTGVGAVYFAFDGIAVLLAMMDTKHGDRIWVIPLIAITCVMLLTGGWAWESRKTRQSKRPRRHG</sequence>
<keyword evidence="5 10" id="KW-0418">Kinase</keyword>
<dbReference type="OrthoDB" id="9762169at2"/>
<dbReference type="GO" id="GO:0005524">
    <property type="term" value="F:ATP binding"/>
    <property type="evidence" value="ECO:0007669"/>
    <property type="project" value="UniProtKB-UniRule"/>
</dbReference>
<dbReference type="PANTHER" id="PTHR43289:SF6">
    <property type="entry name" value="SERINE_THREONINE-PROTEIN KINASE NEKL-3"/>
    <property type="match status" value="1"/>
</dbReference>
<evidence type="ECO:0000256" key="6">
    <source>
        <dbReference type="ARBA" id="ARBA00022840"/>
    </source>
</evidence>
<keyword evidence="8" id="KW-1133">Transmembrane helix</keyword>
<protein>
    <recommendedName>
        <fullName evidence="1">non-specific serine/threonine protein kinase</fullName>
        <ecNumber evidence="1">2.7.11.1</ecNumber>
    </recommendedName>
</protein>
<evidence type="ECO:0000256" key="1">
    <source>
        <dbReference type="ARBA" id="ARBA00012513"/>
    </source>
</evidence>
<feature type="transmembrane region" description="Helical" evidence="8">
    <location>
        <begin position="385"/>
        <end position="404"/>
    </location>
</feature>
<dbReference type="PROSITE" id="PS50011">
    <property type="entry name" value="PROTEIN_KINASE_DOM"/>
    <property type="match status" value="1"/>
</dbReference>
<dbReference type="AlphaFoldDB" id="A0A8E0T8N7"/>
<keyword evidence="2" id="KW-0723">Serine/threonine-protein kinase</keyword>
<proteinExistence type="predicted"/>
<dbReference type="SUPFAM" id="SSF56112">
    <property type="entry name" value="Protein kinase-like (PK-like)"/>
    <property type="match status" value="1"/>
</dbReference>
<dbReference type="InterPro" id="IPR008271">
    <property type="entry name" value="Ser/Thr_kinase_AS"/>
</dbReference>
<reference evidence="10 11" key="1">
    <citation type="submission" date="2019-10" db="EMBL/GenBank/DDBJ databases">
        <title>Nonomuraea sp. nov., isolated from Phyllanthus amarus.</title>
        <authorList>
            <person name="Klykleung N."/>
            <person name="Tanasupawat S."/>
        </authorList>
    </citation>
    <scope>NUCLEOTIDE SEQUENCE [LARGE SCALE GENOMIC DNA]</scope>
    <source>
        <strain evidence="10 11">PA1-10</strain>
    </source>
</reference>
<dbReference type="Proteomes" id="UP000312512">
    <property type="component" value="Unassembled WGS sequence"/>
</dbReference>
<dbReference type="Gene3D" id="3.30.200.20">
    <property type="entry name" value="Phosphorylase Kinase, domain 1"/>
    <property type="match status" value="1"/>
</dbReference>
<dbReference type="CDD" id="cd14014">
    <property type="entry name" value="STKc_PknB_like"/>
    <property type="match status" value="1"/>
</dbReference>
<evidence type="ECO:0000256" key="7">
    <source>
        <dbReference type="PROSITE-ProRule" id="PRU10141"/>
    </source>
</evidence>
<evidence type="ECO:0000256" key="8">
    <source>
        <dbReference type="SAM" id="Phobius"/>
    </source>
</evidence>
<evidence type="ECO:0000313" key="11">
    <source>
        <dbReference type="Proteomes" id="UP000312512"/>
    </source>
</evidence>
<name>A0A8E0T8N7_9ACTN</name>
<evidence type="ECO:0000256" key="2">
    <source>
        <dbReference type="ARBA" id="ARBA00022527"/>
    </source>
</evidence>
<evidence type="ECO:0000313" key="10">
    <source>
        <dbReference type="EMBL" id="KAB8192562.1"/>
    </source>
</evidence>